<name>A0A6A6XPU3_9PLEO</name>
<evidence type="ECO:0000313" key="2">
    <source>
        <dbReference type="EMBL" id="KAF2798576.1"/>
    </source>
</evidence>
<keyword evidence="3" id="KW-1185">Reference proteome</keyword>
<gene>
    <name evidence="2" type="ORF">K505DRAFT_357420</name>
</gene>
<dbReference type="AlphaFoldDB" id="A0A6A6XPU3"/>
<accession>A0A6A6XPU3</accession>
<dbReference type="Proteomes" id="UP000799757">
    <property type="component" value="Unassembled WGS sequence"/>
</dbReference>
<evidence type="ECO:0000256" key="1">
    <source>
        <dbReference type="SAM" id="SignalP"/>
    </source>
</evidence>
<feature type="signal peptide" evidence="1">
    <location>
        <begin position="1"/>
        <end position="19"/>
    </location>
</feature>
<proteinExistence type="predicted"/>
<protein>
    <submittedName>
        <fullName evidence="2">Uncharacterized protein</fullName>
    </submittedName>
</protein>
<feature type="chain" id="PRO_5025647730" evidence="1">
    <location>
        <begin position="20"/>
        <end position="364"/>
    </location>
</feature>
<sequence>MRFSAMFASLLATGALVVAAPIEEVDEVFHYCGTVSYLGGGFEYMMSKSCQRIPTGKTIASYKIWEGCTCFIGEKCTGTYTGWYGPAEGDRMQSWNLITYVCIDHRHATENEHLPGILSNGPPAAIIAARSPALAGTEAKSTLKCGTIGFEDDSSSDMVGNIGCQMMGKVVASYTIVQGCICVFYNETDCKSEFTRSNSHENENLVGQNMRGYTCMDNPQLEGGTFKGDPAALSTNEVQVNRTELVTPEIHNDHVNDISVTVTGSDNIVQARGCGTIVLSDRSGQTMVEGEYICHRFYQEIKGYMISQECTCTFYFEACDATEGWAAWNGPAQGTLSGMHGYKCNAGQAPRQKAAAGDMWVELD</sequence>
<evidence type="ECO:0000313" key="3">
    <source>
        <dbReference type="Proteomes" id="UP000799757"/>
    </source>
</evidence>
<organism evidence="2 3">
    <name type="scientific">Melanomma pulvis-pyrius CBS 109.77</name>
    <dbReference type="NCBI Taxonomy" id="1314802"/>
    <lineage>
        <taxon>Eukaryota</taxon>
        <taxon>Fungi</taxon>
        <taxon>Dikarya</taxon>
        <taxon>Ascomycota</taxon>
        <taxon>Pezizomycotina</taxon>
        <taxon>Dothideomycetes</taxon>
        <taxon>Pleosporomycetidae</taxon>
        <taxon>Pleosporales</taxon>
        <taxon>Melanommataceae</taxon>
        <taxon>Melanomma</taxon>
    </lineage>
</organism>
<dbReference type="EMBL" id="MU001781">
    <property type="protein sequence ID" value="KAF2798576.1"/>
    <property type="molecule type" value="Genomic_DNA"/>
</dbReference>
<reference evidence="2" key="1">
    <citation type="journal article" date="2020" name="Stud. Mycol.">
        <title>101 Dothideomycetes genomes: a test case for predicting lifestyles and emergence of pathogens.</title>
        <authorList>
            <person name="Haridas S."/>
            <person name="Albert R."/>
            <person name="Binder M."/>
            <person name="Bloem J."/>
            <person name="Labutti K."/>
            <person name="Salamov A."/>
            <person name="Andreopoulos B."/>
            <person name="Baker S."/>
            <person name="Barry K."/>
            <person name="Bills G."/>
            <person name="Bluhm B."/>
            <person name="Cannon C."/>
            <person name="Castanera R."/>
            <person name="Culley D."/>
            <person name="Daum C."/>
            <person name="Ezra D."/>
            <person name="Gonzalez J."/>
            <person name="Henrissat B."/>
            <person name="Kuo A."/>
            <person name="Liang C."/>
            <person name="Lipzen A."/>
            <person name="Lutzoni F."/>
            <person name="Magnuson J."/>
            <person name="Mondo S."/>
            <person name="Nolan M."/>
            <person name="Ohm R."/>
            <person name="Pangilinan J."/>
            <person name="Park H.-J."/>
            <person name="Ramirez L."/>
            <person name="Alfaro M."/>
            <person name="Sun H."/>
            <person name="Tritt A."/>
            <person name="Yoshinaga Y."/>
            <person name="Zwiers L.-H."/>
            <person name="Turgeon B."/>
            <person name="Goodwin S."/>
            <person name="Spatafora J."/>
            <person name="Crous P."/>
            <person name="Grigoriev I."/>
        </authorList>
    </citation>
    <scope>NUCLEOTIDE SEQUENCE</scope>
    <source>
        <strain evidence="2">CBS 109.77</strain>
    </source>
</reference>
<keyword evidence="1" id="KW-0732">Signal</keyword>